<dbReference type="Gene3D" id="2.60.130.10">
    <property type="entry name" value="Aromatic compound dioxygenase"/>
    <property type="match status" value="1"/>
</dbReference>
<accession>A0A1B1NCP6</accession>
<sequence>MDATHTEESAVTPRTQPRTYEGRALPRPDDDLEDQGLAFDVGTLLSRRRALGLLGLGAAGTLAACAPASSGSTAASSSTTSAAATTADDAAATSSADLTEIPDETAGPYPGDGSNGADVLEQSGVVRSDLTSSFGDSAGGTATGIPMTLELTLLDIAAGGGPMTGAAVYVWHCTDSGLYSMYSSGVEDENFLRGVQVSDGDGLVRFTSIVPGCYAGRWPHIHFEVYPDEASITDSTNAVSTSQVALPQGMSETVYATSGYEGSSANLGRLTLATDNVFGDDGAVHQLATVSGDTTAGYVVRLTVPIDTTTAPQSGGAGGGGQGGPGGQGVPGGQGGPPPGG</sequence>
<feature type="compositionally biased region" description="Basic and acidic residues" evidence="1">
    <location>
        <begin position="20"/>
        <end position="29"/>
    </location>
</feature>
<dbReference type="AlphaFoldDB" id="A0A1B1NCP6"/>
<dbReference type="InterPro" id="IPR000627">
    <property type="entry name" value="Intradiol_dOase_C"/>
</dbReference>
<proteinExistence type="predicted"/>
<keyword evidence="3" id="KW-0560">Oxidoreductase</keyword>
<gene>
    <name evidence="3" type="ORF">SGUI_1800</name>
</gene>
<feature type="region of interest" description="Disordered" evidence="1">
    <location>
        <begin position="1"/>
        <end position="34"/>
    </location>
</feature>
<evidence type="ECO:0000259" key="2">
    <source>
        <dbReference type="Pfam" id="PF00775"/>
    </source>
</evidence>
<dbReference type="PROSITE" id="PS51318">
    <property type="entry name" value="TAT"/>
    <property type="match status" value="1"/>
</dbReference>
<dbReference type="PATRIC" id="fig|1758689.4.peg.1864"/>
<keyword evidence="3" id="KW-0223">Dioxygenase</keyword>
<dbReference type="Pfam" id="PF00775">
    <property type="entry name" value="Dioxygenase_C"/>
    <property type="match status" value="1"/>
</dbReference>
<evidence type="ECO:0000313" key="4">
    <source>
        <dbReference type="Proteomes" id="UP000092482"/>
    </source>
</evidence>
<dbReference type="EMBL" id="CP014989">
    <property type="protein sequence ID" value="ANS79196.1"/>
    <property type="molecule type" value="Genomic_DNA"/>
</dbReference>
<organism evidence="3 4">
    <name type="scientific">Serinicoccus hydrothermalis</name>
    <dbReference type="NCBI Taxonomy" id="1758689"/>
    <lineage>
        <taxon>Bacteria</taxon>
        <taxon>Bacillati</taxon>
        <taxon>Actinomycetota</taxon>
        <taxon>Actinomycetes</taxon>
        <taxon>Micrococcales</taxon>
        <taxon>Ornithinimicrobiaceae</taxon>
        <taxon>Serinicoccus</taxon>
    </lineage>
</organism>
<dbReference type="InterPro" id="IPR006311">
    <property type="entry name" value="TAT_signal"/>
</dbReference>
<feature type="compositionally biased region" description="Gly residues" evidence="1">
    <location>
        <begin position="315"/>
        <end position="335"/>
    </location>
</feature>
<feature type="region of interest" description="Disordered" evidence="1">
    <location>
        <begin position="86"/>
        <end position="119"/>
    </location>
</feature>
<dbReference type="GO" id="GO:0016702">
    <property type="term" value="F:oxidoreductase activity, acting on single donors with incorporation of molecular oxygen, incorporation of two atoms of oxygen"/>
    <property type="evidence" value="ECO:0007669"/>
    <property type="project" value="InterPro"/>
</dbReference>
<feature type="domain" description="Intradiol ring-cleavage dioxygenases" evidence="2">
    <location>
        <begin position="140"/>
        <end position="215"/>
    </location>
</feature>
<dbReference type="PANTHER" id="PTHR34315:SF1">
    <property type="entry name" value="INTRADIOL RING-CLEAVAGE DIOXYGENASES DOMAIN-CONTAINING PROTEIN-RELATED"/>
    <property type="match status" value="1"/>
</dbReference>
<feature type="compositionally biased region" description="Low complexity" evidence="1">
    <location>
        <begin position="86"/>
        <end position="97"/>
    </location>
</feature>
<evidence type="ECO:0000256" key="1">
    <source>
        <dbReference type="SAM" id="MobiDB-lite"/>
    </source>
</evidence>
<reference evidence="3 4" key="1">
    <citation type="submission" date="2016-03" db="EMBL/GenBank/DDBJ databases">
        <title>Shallow-sea hydrothermal system.</title>
        <authorList>
            <person name="Tang K."/>
        </authorList>
    </citation>
    <scope>NUCLEOTIDE SEQUENCE [LARGE SCALE GENOMIC DNA]</scope>
    <source>
        <strain evidence="3 4">JLT9</strain>
    </source>
</reference>
<dbReference type="STRING" id="1758689.SGUI_1800"/>
<name>A0A1B1NCP6_9MICO</name>
<evidence type="ECO:0000313" key="3">
    <source>
        <dbReference type="EMBL" id="ANS79196.1"/>
    </source>
</evidence>
<dbReference type="PANTHER" id="PTHR34315">
    <property type="match status" value="1"/>
</dbReference>
<keyword evidence="4" id="KW-1185">Reference proteome</keyword>
<feature type="region of interest" description="Disordered" evidence="1">
    <location>
        <begin position="309"/>
        <end position="341"/>
    </location>
</feature>
<dbReference type="KEGG" id="serj:SGUI_1800"/>
<dbReference type="InterPro" id="IPR015889">
    <property type="entry name" value="Intradiol_dOase_core"/>
</dbReference>
<protein>
    <submittedName>
        <fullName evidence="3">Protocatechuate 3,4-dioxygenase beta subunit</fullName>
    </submittedName>
</protein>
<dbReference type="SUPFAM" id="SSF49482">
    <property type="entry name" value="Aromatic compound dioxygenase"/>
    <property type="match status" value="1"/>
</dbReference>
<dbReference type="Proteomes" id="UP000092482">
    <property type="component" value="Chromosome"/>
</dbReference>
<dbReference type="GO" id="GO:0008199">
    <property type="term" value="F:ferric iron binding"/>
    <property type="evidence" value="ECO:0007669"/>
    <property type="project" value="InterPro"/>
</dbReference>